<evidence type="ECO:0000313" key="2">
    <source>
        <dbReference type="Proteomes" id="UP001519654"/>
    </source>
</evidence>
<name>A0ABS5YGG8_9ACTN</name>
<accession>A0ABS5YGG8</accession>
<dbReference type="Proteomes" id="UP001519654">
    <property type="component" value="Unassembled WGS sequence"/>
</dbReference>
<keyword evidence="2" id="KW-1185">Reference proteome</keyword>
<dbReference type="RefSeq" id="WP_215784068.1">
    <property type="nucleotide sequence ID" value="NZ_JAHKKG010000001.1"/>
</dbReference>
<dbReference type="EMBL" id="JAHKKG010000001">
    <property type="protein sequence ID" value="MBU2662076.1"/>
    <property type="molecule type" value="Genomic_DNA"/>
</dbReference>
<proteinExistence type="predicted"/>
<evidence type="ECO:0000313" key="1">
    <source>
        <dbReference type="EMBL" id="MBU2662076.1"/>
    </source>
</evidence>
<protein>
    <submittedName>
        <fullName evidence="1">Uncharacterized protein</fullName>
    </submittedName>
</protein>
<gene>
    <name evidence="1" type="ORF">KOI35_01005</name>
</gene>
<reference evidence="1 2" key="1">
    <citation type="submission" date="2021-06" db="EMBL/GenBank/DDBJ databases">
        <title>Actinoplanes lichenicola sp. nov., and Actinoplanes ovalisporus sp. nov., isolated from lichen in Thailand.</title>
        <authorList>
            <person name="Saeng-In P."/>
            <person name="Kanchanasin P."/>
            <person name="Yuki M."/>
            <person name="Kudo T."/>
            <person name="Ohkuma M."/>
            <person name="Phongsopitanun W."/>
            <person name="Tanasupawat S."/>
        </authorList>
    </citation>
    <scope>NUCLEOTIDE SEQUENCE [LARGE SCALE GENOMIC DNA]</scope>
    <source>
        <strain evidence="1 2">NBRC 110975</strain>
    </source>
</reference>
<sequence>MLIESGVGGSTDDYPEQLRAYFASWPVPFADEAQARAFLSDKPITEAWIAGFERRPDGLWPRFDPDVMKSAIAPVAAEAAGPSGAA</sequence>
<organism evidence="1 2">
    <name type="scientific">Paractinoplanes bogorensis</name>
    <dbReference type="NCBI Taxonomy" id="1610840"/>
    <lineage>
        <taxon>Bacteria</taxon>
        <taxon>Bacillati</taxon>
        <taxon>Actinomycetota</taxon>
        <taxon>Actinomycetes</taxon>
        <taxon>Micromonosporales</taxon>
        <taxon>Micromonosporaceae</taxon>
        <taxon>Paractinoplanes</taxon>
    </lineage>
</organism>
<comment type="caution">
    <text evidence="1">The sequence shown here is derived from an EMBL/GenBank/DDBJ whole genome shotgun (WGS) entry which is preliminary data.</text>
</comment>